<accession>A0A7Y8G1A1</accession>
<feature type="transmembrane region" description="Helical" evidence="1">
    <location>
        <begin position="213"/>
        <end position="233"/>
    </location>
</feature>
<proteinExistence type="predicted"/>
<feature type="transmembrane region" description="Helical" evidence="1">
    <location>
        <begin position="182"/>
        <end position="206"/>
    </location>
</feature>
<dbReference type="AlphaFoldDB" id="A0A7Y8G1A1"/>
<feature type="transmembrane region" description="Helical" evidence="1">
    <location>
        <begin position="106"/>
        <end position="134"/>
    </location>
</feature>
<keyword evidence="1" id="KW-0812">Transmembrane</keyword>
<feature type="transmembrane region" description="Helical" evidence="1">
    <location>
        <begin position="341"/>
        <end position="370"/>
    </location>
</feature>
<feature type="transmembrane region" description="Helical" evidence="1">
    <location>
        <begin position="43"/>
        <end position="63"/>
    </location>
</feature>
<feature type="transmembrane region" description="Helical" evidence="1">
    <location>
        <begin position="75"/>
        <end position="100"/>
    </location>
</feature>
<name>A0A7Y8G1A1_9PSED</name>
<feature type="transmembrane region" description="Helical" evidence="1">
    <location>
        <begin position="303"/>
        <end position="329"/>
    </location>
</feature>
<feature type="transmembrane region" description="Helical" evidence="1">
    <location>
        <begin position="146"/>
        <end position="170"/>
    </location>
</feature>
<reference evidence="2 3" key="1">
    <citation type="submission" date="2020-04" db="EMBL/GenBank/DDBJ databases">
        <title>Molecular characterization of pseudomonads from Agaricus bisporus reveal novel blotch 2 pathogens in Western Europe.</title>
        <authorList>
            <person name="Taparia T."/>
            <person name="Krijger M."/>
            <person name="Haynes E."/>
            <person name="Elpinstone J.G."/>
            <person name="Noble R."/>
            <person name="Van Der Wolf J."/>
        </authorList>
    </citation>
    <scope>NUCLEOTIDE SEQUENCE [LARGE SCALE GENOMIC DNA]</scope>
    <source>
        <strain evidence="2 3">P8021</strain>
    </source>
</reference>
<dbReference type="Proteomes" id="UP000585226">
    <property type="component" value="Unassembled WGS sequence"/>
</dbReference>
<sequence length="400" mass="45045">MLRAFLVLVLVLGFPRIYGTEIPMALILVPFYLTSFCRFFFARGWFAVVFCILFAIWVIGGVLAYMNGDGESRDLFFHIVVSVKVLLNFFFGYVICRVILAKPSALIAWLIFQILVIVFSMLSHGFYSFMLGFISPRSADVFQHIYGLRALGFGLFHVDGALTIVLALFFSILVSDSKFMNGLLLVLLLPLSMAVARSAVVAYAIMSVFRKGFLFKLILVLALLVMISLSFYVKSGPLFEATEIFRNLFQHGELRSHSVNVLSEMYTLPNTLSEWLFGGGQYFSGSENSLEFYKGTDVGYLRILYFSGIVSVFAYILLNSYFLLGLIFARGGPGFFKIRHFAFALIVIFLIINFKGLQGMPIFAIALYVYAVESHRKQRSGPIVRSGELSNERSGEQEVR</sequence>
<organism evidence="2 3">
    <name type="scientific">Pseudomonas reactans</name>
    <dbReference type="NCBI Taxonomy" id="117680"/>
    <lineage>
        <taxon>Bacteria</taxon>
        <taxon>Pseudomonadati</taxon>
        <taxon>Pseudomonadota</taxon>
        <taxon>Gammaproteobacteria</taxon>
        <taxon>Pseudomonadales</taxon>
        <taxon>Pseudomonadaceae</taxon>
        <taxon>Pseudomonas</taxon>
    </lineage>
</organism>
<comment type="caution">
    <text evidence="2">The sequence shown here is derived from an EMBL/GenBank/DDBJ whole genome shotgun (WGS) entry which is preliminary data.</text>
</comment>
<gene>
    <name evidence="2" type="ORF">HX893_14810</name>
</gene>
<dbReference type="RefSeq" id="WP_177111587.1">
    <property type="nucleotide sequence ID" value="NZ_JACASD010000031.1"/>
</dbReference>
<keyword evidence="1" id="KW-0472">Membrane</keyword>
<evidence type="ECO:0000313" key="3">
    <source>
        <dbReference type="Proteomes" id="UP000585226"/>
    </source>
</evidence>
<evidence type="ECO:0000256" key="1">
    <source>
        <dbReference type="SAM" id="Phobius"/>
    </source>
</evidence>
<keyword evidence="1" id="KW-1133">Transmembrane helix</keyword>
<evidence type="ECO:0000313" key="2">
    <source>
        <dbReference type="EMBL" id="NWE89401.1"/>
    </source>
</evidence>
<protein>
    <submittedName>
        <fullName evidence="2">Uncharacterized protein</fullName>
    </submittedName>
</protein>
<dbReference type="EMBL" id="JACASD010000031">
    <property type="protein sequence ID" value="NWE89401.1"/>
    <property type="molecule type" value="Genomic_DNA"/>
</dbReference>